<comment type="similarity">
    <text evidence="6">Belongs to the class V-like SAM-binding methyltransferase superfamily. Histone-lysine methyltransferase family. SETD6 subfamily.</text>
</comment>
<name>A0A9W9AVP0_9AGAR</name>
<keyword evidence="2 6" id="KW-0489">Methyltransferase</keyword>
<dbReference type="GO" id="GO:0032259">
    <property type="term" value="P:methylation"/>
    <property type="evidence" value="ECO:0007669"/>
    <property type="project" value="UniProtKB-KW"/>
</dbReference>
<dbReference type="SUPFAM" id="SSF81822">
    <property type="entry name" value="RuBisCo LSMT C-terminal, substrate-binding domain"/>
    <property type="match status" value="1"/>
</dbReference>
<accession>A0A9W9AVP0</accession>
<reference evidence="9" key="1">
    <citation type="submission" date="2022-08" db="EMBL/GenBank/DDBJ databases">
        <title>A Global Phylogenomic Analysis of the Shiitake Genus Lentinula.</title>
        <authorList>
            <consortium name="DOE Joint Genome Institute"/>
            <person name="Sierra-Patev S."/>
            <person name="Min B."/>
            <person name="Naranjo-Ortiz M."/>
            <person name="Looney B."/>
            <person name="Konkel Z."/>
            <person name="Slot J.C."/>
            <person name="Sakamoto Y."/>
            <person name="Steenwyk J.L."/>
            <person name="Rokas A."/>
            <person name="Carro J."/>
            <person name="Camarero S."/>
            <person name="Ferreira P."/>
            <person name="Molpeceres G."/>
            <person name="Ruiz-Duenas F.J."/>
            <person name="Serrano A."/>
            <person name="Henrissat B."/>
            <person name="Drula E."/>
            <person name="Hughes K.W."/>
            <person name="Mata J.L."/>
            <person name="Ishikawa N.K."/>
            <person name="Vargas-Isla R."/>
            <person name="Ushijima S."/>
            <person name="Smith C.A."/>
            <person name="Ahrendt S."/>
            <person name="Andreopoulos W."/>
            <person name="He G."/>
            <person name="Labutti K."/>
            <person name="Lipzen A."/>
            <person name="Ng V."/>
            <person name="Riley R."/>
            <person name="Sandor L."/>
            <person name="Barry K."/>
            <person name="Martinez A.T."/>
            <person name="Xiao Y."/>
            <person name="Gibbons J.G."/>
            <person name="Terashima K."/>
            <person name="Grigoriev I.V."/>
            <person name="Hibbett D.S."/>
        </authorList>
    </citation>
    <scope>NUCLEOTIDE SEQUENCE</scope>
    <source>
        <strain evidence="9">JLM2183</strain>
    </source>
</reference>
<dbReference type="InterPro" id="IPR044430">
    <property type="entry name" value="SETD6_SET"/>
</dbReference>
<evidence type="ECO:0000313" key="9">
    <source>
        <dbReference type="EMBL" id="KAJ4490859.1"/>
    </source>
</evidence>
<dbReference type="GO" id="GO:0005634">
    <property type="term" value="C:nucleus"/>
    <property type="evidence" value="ECO:0007669"/>
    <property type="project" value="UniProtKB-SubCell"/>
</dbReference>
<keyword evidence="3 6" id="KW-0808">Transferase</keyword>
<feature type="region of interest" description="Disordered" evidence="7">
    <location>
        <begin position="470"/>
        <end position="499"/>
    </location>
</feature>
<dbReference type="Gene3D" id="3.90.1410.10">
    <property type="entry name" value="set domain protein methyltransferase, domain 1"/>
    <property type="match status" value="1"/>
</dbReference>
<dbReference type="EC" id="2.1.1.-" evidence="6"/>
<dbReference type="InterPro" id="IPR050600">
    <property type="entry name" value="SETD3_SETD6_MTase"/>
</dbReference>
<dbReference type="InterPro" id="IPR046341">
    <property type="entry name" value="SET_dom_sf"/>
</dbReference>
<comment type="subcellular location">
    <subcellularLocation>
        <location evidence="1 6">Nucleus</location>
    </subcellularLocation>
</comment>
<organism evidence="9 10">
    <name type="scientific">Lentinula aciculospora</name>
    <dbReference type="NCBI Taxonomy" id="153920"/>
    <lineage>
        <taxon>Eukaryota</taxon>
        <taxon>Fungi</taxon>
        <taxon>Dikarya</taxon>
        <taxon>Basidiomycota</taxon>
        <taxon>Agaricomycotina</taxon>
        <taxon>Agaricomycetes</taxon>
        <taxon>Agaricomycetidae</taxon>
        <taxon>Agaricales</taxon>
        <taxon>Marasmiineae</taxon>
        <taxon>Omphalotaceae</taxon>
        <taxon>Lentinula</taxon>
    </lineage>
</organism>
<feature type="region of interest" description="Disordered" evidence="7">
    <location>
        <begin position="193"/>
        <end position="244"/>
    </location>
</feature>
<feature type="compositionally biased region" description="Basic and acidic residues" evidence="7">
    <location>
        <begin position="218"/>
        <end position="235"/>
    </location>
</feature>
<evidence type="ECO:0000256" key="4">
    <source>
        <dbReference type="ARBA" id="ARBA00022691"/>
    </source>
</evidence>
<dbReference type="PROSITE" id="PS50280">
    <property type="entry name" value="SET"/>
    <property type="match status" value="1"/>
</dbReference>
<evidence type="ECO:0000256" key="6">
    <source>
        <dbReference type="PIRNR" id="PIRNR011771"/>
    </source>
</evidence>
<proteinExistence type="inferred from homology"/>
<evidence type="ECO:0000256" key="7">
    <source>
        <dbReference type="SAM" id="MobiDB-lite"/>
    </source>
</evidence>
<dbReference type="OrthoDB" id="341421at2759"/>
<evidence type="ECO:0000256" key="1">
    <source>
        <dbReference type="ARBA" id="ARBA00004123"/>
    </source>
</evidence>
<dbReference type="EMBL" id="JAOTPV010000001">
    <property type="protein sequence ID" value="KAJ4490859.1"/>
    <property type="molecule type" value="Genomic_DNA"/>
</dbReference>
<dbReference type="InterPro" id="IPR001214">
    <property type="entry name" value="SET_dom"/>
</dbReference>
<dbReference type="Proteomes" id="UP001150266">
    <property type="component" value="Unassembled WGS sequence"/>
</dbReference>
<dbReference type="CDD" id="cd19178">
    <property type="entry name" value="SET_SETD6"/>
    <property type="match status" value="1"/>
</dbReference>
<keyword evidence="5 6" id="KW-0539">Nucleus</keyword>
<dbReference type="PANTHER" id="PTHR13271">
    <property type="entry name" value="UNCHARACTERIZED PUTATIVE METHYLTRANSFERASE"/>
    <property type="match status" value="1"/>
</dbReference>
<dbReference type="PANTHER" id="PTHR13271:SF34">
    <property type="entry name" value="N-LYSINE METHYLTRANSFERASE SETD6"/>
    <property type="match status" value="1"/>
</dbReference>
<dbReference type="Pfam" id="PF00856">
    <property type="entry name" value="SET"/>
    <property type="match status" value="1"/>
</dbReference>
<keyword evidence="4 6" id="KW-0949">S-adenosyl-L-methionine</keyword>
<dbReference type="InterPro" id="IPR015353">
    <property type="entry name" value="Rubisco_LSMT_subst-bd"/>
</dbReference>
<dbReference type="SUPFAM" id="SSF82199">
    <property type="entry name" value="SET domain"/>
    <property type="match status" value="1"/>
</dbReference>
<evidence type="ECO:0000259" key="8">
    <source>
        <dbReference type="PROSITE" id="PS50280"/>
    </source>
</evidence>
<dbReference type="PIRSF" id="PIRSF011771">
    <property type="entry name" value="RMS1_SET"/>
    <property type="match status" value="1"/>
</dbReference>
<dbReference type="Pfam" id="PF09273">
    <property type="entry name" value="Rubis-subs-bind"/>
    <property type="match status" value="1"/>
</dbReference>
<dbReference type="GO" id="GO:0016279">
    <property type="term" value="F:protein-lysine N-methyltransferase activity"/>
    <property type="evidence" value="ECO:0007669"/>
    <property type="project" value="UniProtKB-UniRule"/>
</dbReference>
<keyword evidence="10" id="KW-1185">Reference proteome</keyword>
<evidence type="ECO:0000313" key="10">
    <source>
        <dbReference type="Proteomes" id="UP001150266"/>
    </source>
</evidence>
<evidence type="ECO:0000256" key="5">
    <source>
        <dbReference type="ARBA" id="ARBA00023242"/>
    </source>
</evidence>
<evidence type="ECO:0000256" key="3">
    <source>
        <dbReference type="ARBA" id="ARBA00022679"/>
    </source>
</evidence>
<comment type="caution">
    <text evidence="9">The sequence shown here is derived from an EMBL/GenBank/DDBJ whole genome shotgun (WGS) entry which is preliminary data.</text>
</comment>
<protein>
    <recommendedName>
        <fullName evidence="6">Ribosomal lysine N-methyltransferase 4</fullName>
        <ecNumber evidence="6">2.1.1.-</ecNumber>
    </recommendedName>
</protein>
<comment type="function">
    <text evidence="6">S-adenosyl-L-methionine-dependent protein-lysine N-methyltransferase that monomethylates 60S ribosomal protein L42.</text>
</comment>
<dbReference type="Gene3D" id="3.90.1420.10">
    <property type="entry name" value="Rubisco LSMT, substrate-binding domain"/>
    <property type="match status" value="1"/>
</dbReference>
<dbReference type="InterPro" id="IPR011383">
    <property type="entry name" value="N-lys_methylase_SETD6"/>
</dbReference>
<evidence type="ECO:0000256" key="2">
    <source>
        <dbReference type="ARBA" id="ARBA00022603"/>
    </source>
</evidence>
<gene>
    <name evidence="9" type="ORF">J3R30DRAFT_3277311</name>
</gene>
<dbReference type="AlphaFoldDB" id="A0A9W9AVP0"/>
<feature type="domain" description="SET" evidence="8">
    <location>
        <begin position="25"/>
        <end position="294"/>
    </location>
</feature>
<sequence>MSLPELEQFLSWFQNSGGTIDRDAIGFKYFSSAEGGRGAVALKNIEKDQTLFTIPRYLTLSSKTSTLPEKFGHKIWKERALDKGWSGLILCMMWEDAQALNSKWGPYLETLPTAFDTPMFWSEKDLQELEGTSVVEKLGKEDAERDYHDKVVSAIQSRPDLFPPGTITIHYSLERYHVMGSRILSRSFDVERTNTDDYTGDEEMNTDADRSTGNAMDVDVHDEQAGKEDNSIRAPEDEEEDEEDGIDVSMVPIADLLNARFGSENVKLFYEENELKMITTKRISAGEQIWNTYDDLPNNELLRKYGHVDILPLPGGAKGNPADVVEIRADLVLSAFSSQSGTDAASSAERIDWWLEEGGDDIFVLETDYEVPEAIASLTRLLCLSSDEWEKARGKGKPPKPKLDSPGLDLIIIALQKRIAQYSSTMKEDEQILETKEGMSFNKYQAVIVRLGEKRILHTTLQRLQNLLAAEKAKSDNTQKRKPVSTFEGPSKSMKKARR</sequence>
<dbReference type="InterPro" id="IPR036464">
    <property type="entry name" value="Rubisco_LSMT_subst-bd_sf"/>
</dbReference>